<dbReference type="RefSeq" id="WP_046578215.1">
    <property type="nucleotide sequence ID" value="NZ_CADEQH010000010.1"/>
</dbReference>
<dbReference type="InterPro" id="IPR051557">
    <property type="entry name" value="NipSnap_domain"/>
</dbReference>
<comment type="similarity">
    <text evidence="1">Belongs to the NipSnap family.</text>
</comment>
<evidence type="ECO:0000256" key="1">
    <source>
        <dbReference type="ARBA" id="ARBA00005291"/>
    </source>
</evidence>
<dbReference type="EMBL" id="PDDY01000001">
    <property type="protein sequence ID" value="PEH43053.1"/>
    <property type="molecule type" value="Genomic_DNA"/>
</dbReference>
<dbReference type="PANTHER" id="PTHR21017">
    <property type="entry name" value="NIPSNAP-RELATED"/>
    <property type="match status" value="1"/>
</dbReference>
<gene>
    <name evidence="3" type="ORF">CRM94_13365</name>
</gene>
<accession>A0A0M2QCT6</accession>
<evidence type="ECO:0000313" key="4">
    <source>
        <dbReference type="Proteomes" id="UP000220629"/>
    </source>
</evidence>
<dbReference type="AlphaFoldDB" id="A0A0M2QCT6"/>
<dbReference type="InterPro" id="IPR011008">
    <property type="entry name" value="Dimeric_a/b-barrel"/>
</dbReference>
<dbReference type="PANTHER" id="PTHR21017:SF17">
    <property type="entry name" value="PROTEIN NIPSNAP"/>
    <property type="match status" value="1"/>
</dbReference>
<organism evidence="3 4">
    <name type="scientific">Burkholderia gladioli</name>
    <name type="common">Pseudomonas marginata</name>
    <name type="synonym">Phytomonas marginata</name>
    <dbReference type="NCBI Taxonomy" id="28095"/>
    <lineage>
        <taxon>Bacteria</taxon>
        <taxon>Pseudomonadati</taxon>
        <taxon>Pseudomonadota</taxon>
        <taxon>Betaproteobacteria</taxon>
        <taxon>Burkholderiales</taxon>
        <taxon>Burkholderiaceae</taxon>
        <taxon>Burkholderia</taxon>
    </lineage>
</organism>
<reference evidence="4" key="1">
    <citation type="submission" date="2017-09" db="EMBL/GenBank/DDBJ databases">
        <title>FDA dAtabase for Regulatory Grade micrObial Sequences (FDA-ARGOS): Supporting development and validation of Infectious Disease Dx tests.</title>
        <authorList>
            <person name="Minogue T."/>
            <person name="Wolcott M."/>
            <person name="Wasieloski L."/>
            <person name="Aguilar W."/>
            <person name="Moore D."/>
            <person name="Tallon L."/>
            <person name="Sadzewicz L."/>
            <person name="Ott S."/>
            <person name="Zhao X."/>
            <person name="Nagaraj S."/>
            <person name="Vavikolanu K."/>
            <person name="Aluvathingal J."/>
            <person name="Nadendla S."/>
            <person name="Sichtig H."/>
        </authorList>
    </citation>
    <scope>NUCLEOTIDE SEQUENCE [LARGE SCALE GENOMIC DNA]</scope>
    <source>
        <strain evidence="4">FDAARGOS_390</strain>
    </source>
</reference>
<comment type="caution">
    <text evidence="3">The sequence shown here is derived from an EMBL/GenBank/DDBJ whole genome shotgun (WGS) entry which is preliminary data.</text>
</comment>
<sequence length="122" mass="13950">MIVEERIYRIRNGAMGRFLKLVAEEALPMQQPALGNLLGYFTTEIGCLSQVVHWWGYADLEDRRLRRQRLAADPRWQAFVPRLSELIEQAENRILVPTAFSPLQQLPTGQAEPGARPVPPKE</sequence>
<dbReference type="Proteomes" id="UP000220629">
    <property type="component" value="Unassembled WGS sequence"/>
</dbReference>
<dbReference type="SUPFAM" id="SSF54909">
    <property type="entry name" value="Dimeric alpha+beta barrel"/>
    <property type="match status" value="1"/>
</dbReference>
<feature type="domain" description="NIPSNAP" evidence="2">
    <location>
        <begin position="3"/>
        <end position="102"/>
    </location>
</feature>
<dbReference type="Gene3D" id="3.30.70.100">
    <property type="match status" value="1"/>
</dbReference>
<evidence type="ECO:0000313" key="3">
    <source>
        <dbReference type="EMBL" id="PEH43053.1"/>
    </source>
</evidence>
<dbReference type="Pfam" id="PF07978">
    <property type="entry name" value="NIPSNAP"/>
    <property type="match status" value="1"/>
</dbReference>
<name>A0A0M2QCT6_BURGA</name>
<proteinExistence type="inferred from homology"/>
<evidence type="ECO:0000259" key="2">
    <source>
        <dbReference type="Pfam" id="PF07978"/>
    </source>
</evidence>
<protein>
    <submittedName>
        <fullName evidence="3">NIPSNAP family protein</fullName>
    </submittedName>
</protein>
<dbReference type="InterPro" id="IPR012577">
    <property type="entry name" value="NIPSNAP"/>
</dbReference>